<comment type="caution">
    <text evidence="2">The sequence shown here is derived from an EMBL/GenBank/DDBJ whole genome shotgun (WGS) entry which is preliminary data.</text>
</comment>
<proteinExistence type="predicted"/>
<dbReference type="PROSITE" id="PS50164">
    <property type="entry name" value="GIY_YIG"/>
    <property type="match status" value="1"/>
</dbReference>
<dbReference type="SUPFAM" id="SSF52540">
    <property type="entry name" value="P-loop containing nucleoside triphosphate hydrolases"/>
    <property type="match status" value="1"/>
</dbReference>
<dbReference type="Pfam" id="PF01541">
    <property type="entry name" value="GIY-YIG"/>
    <property type="match status" value="1"/>
</dbReference>
<dbReference type="SUPFAM" id="SSF82771">
    <property type="entry name" value="GIY-YIG endonuclease"/>
    <property type="match status" value="1"/>
</dbReference>
<dbReference type="RefSeq" id="WP_305993475.1">
    <property type="nucleotide sequence ID" value="NZ_JAVAMP010000012.1"/>
</dbReference>
<dbReference type="InterPro" id="IPR000305">
    <property type="entry name" value="GIY-YIG_endonuc"/>
</dbReference>
<dbReference type="Proteomes" id="UP001231941">
    <property type="component" value="Unassembled WGS sequence"/>
</dbReference>
<gene>
    <name evidence="2" type="ORF">Q5Y73_18880</name>
</gene>
<dbReference type="InterPro" id="IPR035901">
    <property type="entry name" value="GIY-YIG_endonuc_sf"/>
</dbReference>
<dbReference type="CDD" id="cd10439">
    <property type="entry name" value="GIY-YIG_COG3410"/>
    <property type="match status" value="1"/>
</dbReference>
<dbReference type="InterPro" id="IPR018647">
    <property type="entry name" value="SLFN_3-like_DNA/RNA_helicase"/>
</dbReference>
<evidence type="ECO:0000313" key="3">
    <source>
        <dbReference type="Proteomes" id="UP001231941"/>
    </source>
</evidence>
<organism evidence="2 3">
    <name type="scientific">Chengkuizengella axinellae</name>
    <dbReference type="NCBI Taxonomy" id="3064388"/>
    <lineage>
        <taxon>Bacteria</taxon>
        <taxon>Bacillati</taxon>
        <taxon>Bacillota</taxon>
        <taxon>Bacilli</taxon>
        <taxon>Bacillales</taxon>
        <taxon>Paenibacillaceae</taxon>
        <taxon>Chengkuizengella</taxon>
    </lineage>
</organism>
<protein>
    <submittedName>
        <fullName evidence="2">DUF2075 domain-containing protein</fullName>
    </submittedName>
</protein>
<feature type="domain" description="GIY-YIG" evidence="1">
    <location>
        <begin position="33"/>
        <end position="107"/>
    </location>
</feature>
<dbReference type="Gene3D" id="3.40.50.300">
    <property type="entry name" value="P-loop containing nucleotide triphosphate hydrolases"/>
    <property type="match status" value="1"/>
</dbReference>
<evidence type="ECO:0000313" key="2">
    <source>
        <dbReference type="EMBL" id="MDP5276164.1"/>
    </source>
</evidence>
<reference evidence="2 3" key="1">
    <citation type="submission" date="2023-08" db="EMBL/GenBank/DDBJ databases">
        <authorList>
            <person name="Park J.-S."/>
        </authorList>
    </citation>
    <scope>NUCLEOTIDE SEQUENCE [LARGE SCALE GENOMIC DNA]</scope>
    <source>
        <strain evidence="2 3">2205SS18-9</strain>
    </source>
</reference>
<dbReference type="InterPro" id="IPR027417">
    <property type="entry name" value="P-loop_NTPase"/>
</dbReference>
<sequence length="560" mass="64700">MVLFPKKLSSFEVFKKTRKEFVKLDLKDFDIDTVPVVYIQRDKKNLYVGKSTDIYGRFSAHLKDESKTFTEIIIIKSELFNESSIKHIETLLIDYLLADDKFNLKNKIKGQNIHTYNGIEDVNNMFVKIWDELIKEGIANEQLKEIHNKFIYKYSPFKELSDNQIEVCQNILKAMLTTSNSQHLVTGDPGTGKTIVLTNIVYALIYDQETGKDREGIDREQIALVIPQNHSLSSYKDLIRKVGLHGITVLSPSQFIKEANVKEDKFRYVFVDEAHRLKQYFGKQARDLKHLITEDGHTTELELISEYAYHLTVVYDPYQTIRPADIDTAHFKKITADYNGHVLHKQFRLKSGQQYLAWLRKYLEIANNVGVYEKGLLKGYDFKVMDSISDLYTAIQNLNKKYELCRVVAGYSWEWATQKKENSYDITDAVTGDGFKWNSKTKGWINQKNSVEEIGCIHTIQGADLNYVGVIFGEEIDCDYDGEVDGSYDLTKANIIINPDKYKDRNGLPIKGTDLNNDELKSYIKRIYYVLLSRGINGCYVYATNSSMQRYLKEVVEISK</sequence>
<evidence type="ECO:0000259" key="1">
    <source>
        <dbReference type="PROSITE" id="PS50164"/>
    </source>
</evidence>
<name>A0ABT9J5D9_9BACL</name>
<dbReference type="Pfam" id="PF09848">
    <property type="entry name" value="SLFN-g3_helicase"/>
    <property type="match status" value="1"/>
</dbReference>
<dbReference type="EMBL" id="JAVAMP010000012">
    <property type="protein sequence ID" value="MDP5276164.1"/>
    <property type="molecule type" value="Genomic_DNA"/>
</dbReference>
<accession>A0ABT9J5D9</accession>
<keyword evidence="3" id="KW-1185">Reference proteome</keyword>